<gene>
    <name evidence="2" type="ORF">NCTC11661_01125</name>
</gene>
<organism evidence="2 3">
    <name type="scientific">Bergeyella zoohelcum</name>
    <dbReference type="NCBI Taxonomy" id="1015"/>
    <lineage>
        <taxon>Bacteria</taxon>
        <taxon>Pseudomonadati</taxon>
        <taxon>Bacteroidota</taxon>
        <taxon>Flavobacteriia</taxon>
        <taxon>Flavobacteriales</taxon>
        <taxon>Weeksellaceae</taxon>
        <taxon>Bergeyella</taxon>
    </lineage>
</organism>
<dbReference type="Pfam" id="PF17561">
    <property type="entry name" value="TssO"/>
    <property type="match status" value="1"/>
</dbReference>
<evidence type="ECO:0000313" key="2">
    <source>
        <dbReference type="EMBL" id="SSZ55727.1"/>
    </source>
</evidence>
<dbReference type="EMBL" id="UFTJ01000002">
    <property type="protein sequence ID" value="SSZ55727.1"/>
    <property type="molecule type" value="Genomic_DNA"/>
</dbReference>
<dbReference type="Proteomes" id="UP000255515">
    <property type="component" value="Unassembled WGS sequence"/>
</dbReference>
<reference evidence="2 3" key="1">
    <citation type="submission" date="2018-06" db="EMBL/GenBank/DDBJ databases">
        <authorList>
            <consortium name="Pathogen Informatics"/>
            <person name="Doyle S."/>
        </authorList>
    </citation>
    <scope>NUCLEOTIDE SEQUENCE [LARGE SCALE GENOMIC DNA]</scope>
    <source>
        <strain evidence="2 3">NCTC11661</strain>
    </source>
</reference>
<accession>A0A376C0Q1</accession>
<feature type="transmembrane region" description="Helical" evidence="1">
    <location>
        <begin position="15"/>
        <end position="35"/>
    </location>
</feature>
<sequence length="165" mass="19302">MQINITLSKKEKRHYFLYLLGMLVFTVFIVAFIVLNKVADPFSGTDMHAVMTLQDKAKFDEAQKNIQKQMDSTFVKIEKMNPEKITPIEENDIAVGISNVNNAFKMSASSDPRKESYPQVAKFYEMFFEDKKNTVTLKKNIENFTKQYDNCIVGYRDRQQQMMQR</sequence>
<evidence type="ECO:0000256" key="1">
    <source>
        <dbReference type="SAM" id="Phobius"/>
    </source>
</evidence>
<keyword evidence="1" id="KW-0812">Transmembrane</keyword>
<keyword evidence="1" id="KW-1133">Transmembrane helix</keyword>
<keyword evidence="1" id="KW-0472">Membrane</keyword>
<evidence type="ECO:0000313" key="3">
    <source>
        <dbReference type="Proteomes" id="UP000255515"/>
    </source>
</evidence>
<dbReference type="InterPro" id="IPR039449">
    <property type="entry name" value="TssO"/>
</dbReference>
<proteinExistence type="predicted"/>
<dbReference type="AlphaFoldDB" id="A0A376C0Q1"/>
<protein>
    <submittedName>
        <fullName evidence="2">Uncharacterized protein</fullName>
    </submittedName>
</protein>
<name>A0A376C0Q1_9FLAO</name>